<feature type="transmembrane region" description="Helical" evidence="1">
    <location>
        <begin position="110"/>
        <end position="133"/>
    </location>
</feature>
<feature type="transmembrane region" description="Helical" evidence="1">
    <location>
        <begin position="12"/>
        <end position="32"/>
    </location>
</feature>
<keyword evidence="3" id="KW-1185">Reference proteome</keyword>
<organism evidence="2 3">
    <name type="scientific">Cellulophaga tyrosinoxydans</name>
    <dbReference type="NCBI Taxonomy" id="504486"/>
    <lineage>
        <taxon>Bacteria</taxon>
        <taxon>Pseudomonadati</taxon>
        <taxon>Bacteroidota</taxon>
        <taxon>Flavobacteriia</taxon>
        <taxon>Flavobacteriales</taxon>
        <taxon>Flavobacteriaceae</taxon>
        <taxon>Cellulophaga</taxon>
    </lineage>
</organism>
<keyword evidence="1" id="KW-1133">Transmembrane helix</keyword>
<dbReference type="Pfam" id="PF07099">
    <property type="entry name" value="DUF1361"/>
    <property type="match status" value="1"/>
</dbReference>
<dbReference type="RefSeq" id="WP_084061472.1">
    <property type="nucleotide sequence ID" value="NZ_FWXO01000003.1"/>
</dbReference>
<feature type="transmembrane region" description="Helical" evidence="1">
    <location>
        <begin position="190"/>
        <end position="208"/>
    </location>
</feature>
<evidence type="ECO:0000313" key="2">
    <source>
        <dbReference type="EMBL" id="SMC62756.1"/>
    </source>
</evidence>
<accession>A0A1W2APW9</accession>
<feature type="transmembrane region" description="Helical" evidence="1">
    <location>
        <begin position="69"/>
        <end position="90"/>
    </location>
</feature>
<keyword evidence="1" id="KW-0472">Membrane</keyword>
<dbReference type="OrthoDB" id="4540541at2"/>
<dbReference type="Proteomes" id="UP000192360">
    <property type="component" value="Unassembled WGS sequence"/>
</dbReference>
<feature type="transmembrane region" description="Helical" evidence="1">
    <location>
        <begin position="145"/>
        <end position="163"/>
    </location>
</feature>
<keyword evidence="1" id="KW-0812">Transmembrane</keyword>
<reference evidence="2 3" key="1">
    <citation type="submission" date="2017-04" db="EMBL/GenBank/DDBJ databases">
        <authorList>
            <person name="Afonso C.L."/>
            <person name="Miller P.J."/>
            <person name="Scott M.A."/>
            <person name="Spackman E."/>
            <person name="Goraichik I."/>
            <person name="Dimitrov K.M."/>
            <person name="Suarez D.L."/>
            <person name="Swayne D.E."/>
        </authorList>
    </citation>
    <scope>NUCLEOTIDE SEQUENCE [LARGE SCALE GENOMIC DNA]</scope>
    <source>
        <strain evidence="2 3">DSM 21164</strain>
    </source>
</reference>
<dbReference type="STRING" id="504486.SAMN05660703_2137"/>
<protein>
    <submittedName>
        <fullName evidence="2">Uncharacterized membrane protein</fullName>
    </submittedName>
</protein>
<proteinExistence type="predicted"/>
<dbReference type="InterPro" id="IPR009793">
    <property type="entry name" value="DUF1361"/>
</dbReference>
<sequence length="220" mass="25470">MNSIIAQIKAHRRYKIVITLTVVGLILLIIRVVSTQTILFTFLLWNLFLALLPLVFSKSLRYSSRISNSKFLGVLFIILWLLFIPNSPYIVTDLKHVDNDYGIQWFDLTLILVFAINGLLIGIISMLDIFKLLQNKYSTKITHSVVGLICILGGFGIFLGRFLRFNSWDIFTKPDTLFYSIFHTLFMKETWIWTILFGGFMWISFLLIKPLLVKKNIPAN</sequence>
<name>A0A1W2APW9_9FLAO</name>
<evidence type="ECO:0000256" key="1">
    <source>
        <dbReference type="SAM" id="Phobius"/>
    </source>
</evidence>
<dbReference type="EMBL" id="FWXO01000003">
    <property type="protein sequence ID" value="SMC62756.1"/>
    <property type="molecule type" value="Genomic_DNA"/>
</dbReference>
<dbReference type="AlphaFoldDB" id="A0A1W2APW9"/>
<gene>
    <name evidence="2" type="ORF">SAMN05660703_2137</name>
</gene>
<feature type="transmembrane region" description="Helical" evidence="1">
    <location>
        <begin position="38"/>
        <end position="57"/>
    </location>
</feature>
<evidence type="ECO:0000313" key="3">
    <source>
        <dbReference type="Proteomes" id="UP000192360"/>
    </source>
</evidence>